<sequence length="104" mass="11562">MFSPLLSHAVPSLSPLLFLLFLLSVFVSISATTPLPHRNQCSTYYELLCCRNSFPQMSPKNGFWGYRCRTPIGGCLQTVEAPLCCPRGQLDDCVQPGSPPLQDW</sequence>
<dbReference type="Proteomes" id="UP000670092">
    <property type="component" value="Unassembled WGS sequence"/>
</dbReference>
<feature type="chain" id="PRO_5034075932" description="Hydrophobin" evidence="1">
    <location>
        <begin position="32"/>
        <end position="104"/>
    </location>
</feature>
<proteinExistence type="predicted"/>
<accession>A0A8H7Z325</accession>
<protein>
    <recommendedName>
        <fullName evidence="4">Hydrophobin</fullName>
    </recommendedName>
</protein>
<evidence type="ECO:0008006" key="4">
    <source>
        <dbReference type="Google" id="ProtNLM"/>
    </source>
</evidence>
<dbReference type="OrthoDB" id="10300241at2759"/>
<gene>
    <name evidence="2" type="ORF">I7I52_10894</name>
</gene>
<dbReference type="VEuPathDB" id="FungiDB:I7I52_10894"/>
<evidence type="ECO:0000256" key="1">
    <source>
        <dbReference type="SAM" id="SignalP"/>
    </source>
</evidence>
<organism evidence="2 3">
    <name type="scientific">Ajellomyces capsulatus</name>
    <name type="common">Darling's disease fungus</name>
    <name type="synonym">Histoplasma capsulatum</name>
    <dbReference type="NCBI Taxonomy" id="5037"/>
    <lineage>
        <taxon>Eukaryota</taxon>
        <taxon>Fungi</taxon>
        <taxon>Dikarya</taxon>
        <taxon>Ascomycota</taxon>
        <taxon>Pezizomycotina</taxon>
        <taxon>Eurotiomycetes</taxon>
        <taxon>Eurotiomycetidae</taxon>
        <taxon>Onygenales</taxon>
        <taxon>Ajellomycetaceae</taxon>
        <taxon>Histoplasma</taxon>
    </lineage>
</organism>
<name>A0A8H7Z325_AJECA</name>
<feature type="signal peptide" evidence="1">
    <location>
        <begin position="1"/>
        <end position="31"/>
    </location>
</feature>
<dbReference type="EMBL" id="JAEVHI010000002">
    <property type="protein sequence ID" value="KAG5300315.1"/>
    <property type="molecule type" value="Genomic_DNA"/>
</dbReference>
<evidence type="ECO:0000313" key="3">
    <source>
        <dbReference type="Proteomes" id="UP000670092"/>
    </source>
</evidence>
<keyword evidence="1" id="KW-0732">Signal</keyword>
<comment type="caution">
    <text evidence="2">The sequence shown here is derived from an EMBL/GenBank/DDBJ whole genome shotgun (WGS) entry which is preliminary data.</text>
</comment>
<dbReference type="AlphaFoldDB" id="A0A8H7Z325"/>
<evidence type="ECO:0000313" key="2">
    <source>
        <dbReference type="EMBL" id="KAG5300315.1"/>
    </source>
</evidence>
<reference evidence="2 3" key="1">
    <citation type="submission" date="2021-01" db="EMBL/GenBank/DDBJ databases">
        <title>Chromosome-level genome assembly of a human fungal pathogen reveals clustering of transcriptionally co-regulated genes.</title>
        <authorList>
            <person name="Voorhies M."/>
            <person name="Cohen S."/>
            <person name="Shea T.P."/>
            <person name="Petrus S."/>
            <person name="Munoz J.F."/>
            <person name="Poplawski S."/>
            <person name="Goldman W.E."/>
            <person name="Michael T."/>
            <person name="Cuomo C.A."/>
            <person name="Sil A."/>
            <person name="Beyhan S."/>
        </authorList>
    </citation>
    <scope>NUCLEOTIDE SEQUENCE [LARGE SCALE GENOMIC DNA]</scope>
    <source>
        <strain evidence="2 3">G184AR</strain>
    </source>
</reference>